<keyword evidence="2" id="KW-1185">Reference proteome</keyword>
<gene>
    <name evidence="1" type="ORF">C2G38_1347007</name>
</gene>
<dbReference type="InterPro" id="IPR011009">
    <property type="entry name" value="Kinase-like_dom_sf"/>
</dbReference>
<dbReference type="Gene3D" id="1.10.510.10">
    <property type="entry name" value="Transferase(Phosphotransferase) domain 1"/>
    <property type="match status" value="1"/>
</dbReference>
<evidence type="ECO:0000313" key="1">
    <source>
        <dbReference type="EMBL" id="RIB18443.1"/>
    </source>
</evidence>
<accession>A0A397VF07</accession>
<dbReference type="STRING" id="44941.A0A397VF07"/>
<dbReference type="OrthoDB" id="10261027at2759"/>
<organism evidence="1 2">
    <name type="scientific">Gigaspora rosea</name>
    <dbReference type="NCBI Taxonomy" id="44941"/>
    <lineage>
        <taxon>Eukaryota</taxon>
        <taxon>Fungi</taxon>
        <taxon>Fungi incertae sedis</taxon>
        <taxon>Mucoromycota</taxon>
        <taxon>Glomeromycotina</taxon>
        <taxon>Glomeromycetes</taxon>
        <taxon>Diversisporales</taxon>
        <taxon>Gigasporaceae</taxon>
        <taxon>Gigaspora</taxon>
    </lineage>
</organism>
<dbReference type="EMBL" id="QKWP01000538">
    <property type="protein sequence ID" value="RIB18443.1"/>
    <property type="molecule type" value="Genomic_DNA"/>
</dbReference>
<evidence type="ECO:0008006" key="3">
    <source>
        <dbReference type="Google" id="ProtNLM"/>
    </source>
</evidence>
<comment type="caution">
    <text evidence="1">The sequence shown here is derived from an EMBL/GenBank/DDBJ whole genome shotgun (WGS) entry which is preliminary data.</text>
</comment>
<reference evidence="1 2" key="1">
    <citation type="submission" date="2018-06" db="EMBL/GenBank/DDBJ databases">
        <title>Comparative genomics reveals the genomic features of Rhizophagus irregularis, R. cerebriforme, R. diaphanum and Gigaspora rosea, and their symbiotic lifestyle signature.</title>
        <authorList>
            <person name="Morin E."/>
            <person name="San Clemente H."/>
            <person name="Chen E.C.H."/>
            <person name="De La Providencia I."/>
            <person name="Hainaut M."/>
            <person name="Kuo A."/>
            <person name="Kohler A."/>
            <person name="Murat C."/>
            <person name="Tang N."/>
            <person name="Roy S."/>
            <person name="Loubradou J."/>
            <person name="Henrissat B."/>
            <person name="Grigoriev I.V."/>
            <person name="Corradi N."/>
            <person name="Roux C."/>
            <person name="Martin F.M."/>
        </authorList>
    </citation>
    <scope>NUCLEOTIDE SEQUENCE [LARGE SCALE GENOMIC DNA]</scope>
    <source>
        <strain evidence="1 2">DAOM 194757</strain>
    </source>
</reference>
<protein>
    <recommendedName>
        <fullName evidence="3">Serine-threonine/tyrosine-protein kinase catalytic domain-containing protein</fullName>
    </recommendedName>
</protein>
<dbReference type="AlphaFoldDB" id="A0A397VF07"/>
<name>A0A397VF07_9GLOM</name>
<dbReference type="SUPFAM" id="SSF56112">
    <property type="entry name" value="Protein kinase-like (PK-like)"/>
    <property type="match status" value="1"/>
</dbReference>
<proteinExistence type="predicted"/>
<dbReference type="Proteomes" id="UP000266673">
    <property type="component" value="Unassembled WGS sequence"/>
</dbReference>
<evidence type="ECO:0000313" key="2">
    <source>
        <dbReference type="Proteomes" id="UP000266673"/>
    </source>
</evidence>
<sequence>MTCRDSVCRDFDPLPIIWEVISGRRQFSDCKHDEYLILDILDGILPKIPTNTPKELVELIERCWYQDIEIELVTLLGKANNGEIKFTDNKGTNISPTEINDQAFYSSRPLTLLISKALTLQSMRLNSNVITGKRIYCMAYFRDVNGVRYSRAVFEISVLRVLMRTLF</sequence>